<dbReference type="InterPro" id="IPR029016">
    <property type="entry name" value="GAF-like_dom_sf"/>
</dbReference>
<evidence type="ECO:0000256" key="6">
    <source>
        <dbReference type="ARBA" id="ARBA00023163"/>
    </source>
</evidence>
<dbReference type="Pfam" id="PF25601">
    <property type="entry name" value="AAA_lid_14"/>
    <property type="match status" value="1"/>
</dbReference>
<evidence type="ECO:0000256" key="7">
    <source>
        <dbReference type="SAM" id="MobiDB-lite"/>
    </source>
</evidence>
<dbReference type="HOGENOM" id="CLU_000445_119_3_7"/>
<feature type="region of interest" description="Disordered" evidence="7">
    <location>
        <begin position="599"/>
        <end position="618"/>
    </location>
</feature>
<dbReference type="PROSITE" id="PS50006">
    <property type="entry name" value="FHA_DOMAIN"/>
    <property type="match status" value="1"/>
</dbReference>
<dbReference type="STRING" id="502025.Hoch_4593"/>
<sequence length="665" mass="69576">MGLARLIVIEGPDLGAEFDIPMRGGGIGRDPRGVVRLSDPSVSRAHCAVEFRNGALFLIDSGSRNRTLVNGAAISVHRFEAGDVVAVGSTRLAYVPTAEAEAEAAAANRGRPSAHGRVTAELRSRELWQMRLPDALAQGPEARARRQLAALAHLGDELRHLDDRAQLDRVACAAVRDALAAERAYLLVPDGAGRLQVRAVAGVGADAQRPAPALAHSFLDKVVREGKAVALEDGGVAAVAAPLFGAGHEAPVALVYAERGEAGRASFDTVDILALGCVAHVVSAAQVSFDARAALAVENRELSEQLGGRAFVGSSPAAETVLRFVSKVGPSEATVLLTGESGSGKEMVARAIHDASRRASAPFIAINCAALTETLIESELFGHERGAFTGASERKAGRFELADKGTLFLDEVGELPLSCQTKFLRVLEEQVFERVGGGRTIAVDVRVVAATNRDLPSMVRQGRFREDLYYRLSVIHTVVPPLRARTSDIPVLAEHFLARFRKQVARRVAGFSPEALAALTRHPWPGNVRELRNAVERAVVLGEGPWILPAHLPPDVLAAGAAPPPPAGLVSAPALPVDPAAAGPGASIGGGELGANAAPGWGEGVSEGGPGAAGAAGARPLRELEREGIIAALQATGGNKVQAAALLQIDRSTLYKKLKDYDISL</sequence>
<evidence type="ECO:0000259" key="9">
    <source>
        <dbReference type="PROSITE" id="PS50045"/>
    </source>
</evidence>
<evidence type="ECO:0000256" key="4">
    <source>
        <dbReference type="ARBA" id="ARBA00023125"/>
    </source>
</evidence>
<keyword evidence="3" id="KW-0805">Transcription regulation</keyword>
<dbReference type="GO" id="GO:0005524">
    <property type="term" value="F:ATP binding"/>
    <property type="evidence" value="ECO:0007669"/>
    <property type="project" value="UniProtKB-KW"/>
</dbReference>
<dbReference type="Gene3D" id="3.30.450.40">
    <property type="match status" value="1"/>
</dbReference>
<keyword evidence="2" id="KW-0067">ATP-binding</keyword>
<evidence type="ECO:0000256" key="2">
    <source>
        <dbReference type="ARBA" id="ARBA00022840"/>
    </source>
</evidence>
<dbReference type="InterPro" id="IPR025662">
    <property type="entry name" value="Sigma_54_int_dom_ATP-bd_1"/>
</dbReference>
<dbReference type="Gene3D" id="1.10.10.60">
    <property type="entry name" value="Homeodomain-like"/>
    <property type="match status" value="1"/>
</dbReference>
<dbReference type="Gene3D" id="1.10.8.60">
    <property type="match status" value="1"/>
</dbReference>
<dbReference type="Pfam" id="PF02954">
    <property type="entry name" value="HTH_8"/>
    <property type="match status" value="1"/>
</dbReference>
<gene>
    <name evidence="10" type="ordered locus">Hoch_4593</name>
</gene>
<keyword evidence="11" id="KW-1185">Reference proteome</keyword>
<dbReference type="InterPro" id="IPR000253">
    <property type="entry name" value="FHA_dom"/>
</dbReference>
<dbReference type="Gene3D" id="2.60.200.20">
    <property type="match status" value="1"/>
</dbReference>
<dbReference type="FunFam" id="3.40.50.300:FF:000006">
    <property type="entry name" value="DNA-binding transcriptional regulator NtrC"/>
    <property type="match status" value="1"/>
</dbReference>
<dbReference type="eggNOG" id="COG1716">
    <property type="taxonomic scope" value="Bacteria"/>
</dbReference>
<dbReference type="Proteomes" id="UP000001880">
    <property type="component" value="Chromosome"/>
</dbReference>
<dbReference type="SMART" id="SM00382">
    <property type="entry name" value="AAA"/>
    <property type="match status" value="1"/>
</dbReference>
<evidence type="ECO:0000313" key="10">
    <source>
        <dbReference type="EMBL" id="ACY17084.1"/>
    </source>
</evidence>
<evidence type="ECO:0000256" key="3">
    <source>
        <dbReference type="ARBA" id="ARBA00023015"/>
    </source>
</evidence>
<accession>D0LQ47</accession>
<feature type="compositionally biased region" description="Gly residues" evidence="7">
    <location>
        <begin position="601"/>
        <end position="614"/>
    </location>
</feature>
<dbReference type="SUPFAM" id="SSF55781">
    <property type="entry name" value="GAF domain-like"/>
    <property type="match status" value="1"/>
</dbReference>
<evidence type="ECO:0000256" key="1">
    <source>
        <dbReference type="ARBA" id="ARBA00022741"/>
    </source>
</evidence>
<dbReference type="SUPFAM" id="SSF46689">
    <property type="entry name" value="Homeodomain-like"/>
    <property type="match status" value="1"/>
</dbReference>
<dbReference type="PANTHER" id="PTHR32071:SF113">
    <property type="entry name" value="ALGINATE BIOSYNTHESIS TRANSCRIPTIONAL REGULATORY PROTEIN ALGB"/>
    <property type="match status" value="1"/>
</dbReference>
<protein>
    <submittedName>
        <fullName evidence="10">Sigma54 specific transcriptional regulator, Fis family</fullName>
    </submittedName>
</protein>
<keyword evidence="6" id="KW-0804">Transcription</keyword>
<dbReference type="eggNOG" id="COG2204">
    <property type="taxonomic scope" value="Bacteria"/>
</dbReference>
<dbReference type="SMART" id="SM00240">
    <property type="entry name" value="FHA"/>
    <property type="match status" value="1"/>
</dbReference>
<proteinExistence type="predicted"/>
<organism evidence="10 11">
    <name type="scientific">Haliangium ochraceum (strain DSM 14365 / JCM 11303 / SMP-2)</name>
    <dbReference type="NCBI Taxonomy" id="502025"/>
    <lineage>
        <taxon>Bacteria</taxon>
        <taxon>Pseudomonadati</taxon>
        <taxon>Myxococcota</taxon>
        <taxon>Polyangia</taxon>
        <taxon>Haliangiales</taxon>
        <taxon>Kofleriaceae</taxon>
        <taxon>Haliangium</taxon>
    </lineage>
</organism>
<dbReference type="CDD" id="cd00060">
    <property type="entry name" value="FHA"/>
    <property type="match status" value="1"/>
</dbReference>
<dbReference type="PROSITE" id="PS00676">
    <property type="entry name" value="SIGMA54_INTERACT_2"/>
    <property type="match status" value="1"/>
</dbReference>
<dbReference type="InterPro" id="IPR027417">
    <property type="entry name" value="P-loop_NTPase"/>
</dbReference>
<dbReference type="InterPro" id="IPR002078">
    <property type="entry name" value="Sigma_54_int"/>
</dbReference>
<dbReference type="PROSITE" id="PS00688">
    <property type="entry name" value="SIGMA54_INTERACT_3"/>
    <property type="match status" value="1"/>
</dbReference>
<keyword evidence="1" id="KW-0547">Nucleotide-binding</keyword>
<keyword evidence="5" id="KW-0010">Activator</keyword>
<dbReference type="SUPFAM" id="SSF49879">
    <property type="entry name" value="SMAD/FHA domain"/>
    <property type="match status" value="1"/>
</dbReference>
<dbReference type="AlphaFoldDB" id="D0LQ47"/>
<dbReference type="GO" id="GO:0043565">
    <property type="term" value="F:sequence-specific DNA binding"/>
    <property type="evidence" value="ECO:0007669"/>
    <property type="project" value="InterPro"/>
</dbReference>
<keyword evidence="4" id="KW-0238">DNA-binding</keyword>
<dbReference type="EMBL" id="CP001804">
    <property type="protein sequence ID" value="ACY17084.1"/>
    <property type="molecule type" value="Genomic_DNA"/>
</dbReference>
<dbReference type="InterPro" id="IPR058031">
    <property type="entry name" value="AAA_lid_NorR"/>
</dbReference>
<dbReference type="OrthoDB" id="5496274at2"/>
<evidence type="ECO:0000313" key="11">
    <source>
        <dbReference type="Proteomes" id="UP000001880"/>
    </source>
</evidence>
<dbReference type="InterPro" id="IPR003593">
    <property type="entry name" value="AAA+_ATPase"/>
</dbReference>
<evidence type="ECO:0000259" key="8">
    <source>
        <dbReference type="PROSITE" id="PS50006"/>
    </source>
</evidence>
<reference evidence="10 11" key="1">
    <citation type="journal article" date="2010" name="Stand. Genomic Sci.">
        <title>Complete genome sequence of Haliangium ochraceum type strain (SMP-2).</title>
        <authorList>
            <consortium name="US DOE Joint Genome Institute (JGI-PGF)"/>
            <person name="Ivanova N."/>
            <person name="Daum C."/>
            <person name="Lang E."/>
            <person name="Abt B."/>
            <person name="Kopitz M."/>
            <person name="Saunders E."/>
            <person name="Lapidus A."/>
            <person name="Lucas S."/>
            <person name="Glavina Del Rio T."/>
            <person name="Nolan M."/>
            <person name="Tice H."/>
            <person name="Copeland A."/>
            <person name="Cheng J.F."/>
            <person name="Chen F."/>
            <person name="Bruce D."/>
            <person name="Goodwin L."/>
            <person name="Pitluck S."/>
            <person name="Mavromatis K."/>
            <person name="Pati A."/>
            <person name="Mikhailova N."/>
            <person name="Chen A."/>
            <person name="Palaniappan K."/>
            <person name="Land M."/>
            <person name="Hauser L."/>
            <person name="Chang Y.J."/>
            <person name="Jeffries C.D."/>
            <person name="Detter J.C."/>
            <person name="Brettin T."/>
            <person name="Rohde M."/>
            <person name="Goker M."/>
            <person name="Bristow J."/>
            <person name="Markowitz V."/>
            <person name="Eisen J.A."/>
            <person name="Hugenholtz P."/>
            <person name="Kyrpides N.C."/>
            <person name="Klenk H.P."/>
        </authorList>
    </citation>
    <scope>NUCLEOTIDE SEQUENCE [LARGE SCALE GENOMIC DNA]</scope>
    <source>
        <strain evidence="11">DSM 14365 / CIP 107738 / JCM 11303 / AJ 13395 / SMP-2</strain>
    </source>
</reference>
<dbReference type="InterPro" id="IPR008984">
    <property type="entry name" value="SMAD_FHA_dom_sf"/>
</dbReference>
<dbReference type="Pfam" id="PF00498">
    <property type="entry name" value="FHA"/>
    <property type="match status" value="1"/>
</dbReference>
<dbReference type="PROSITE" id="PS00675">
    <property type="entry name" value="SIGMA54_INTERACT_1"/>
    <property type="match status" value="1"/>
</dbReference>
<dbReference type="InterPro" id="IPR009057">
    <property type="entry name" value="Homeodomain-like_sf"/>
</dbReference>
<evidence type="ECO:0000256" key="5">
    <source>
        <dbReference type="ARBA" id="ARBA00023159"/>
    </source>
</evidence>
<dbReference type="Gene3D" id="3.40.50.300">
    <property type="entry name" value="P-loop containing nucleotide triphosphate hydrolases"/>
    <property type="match status" value="1"/>
</dbReference>
<dbReference type="PANTHER" id="PTHR32071">
    <property type="entry name" value="TRANSCRIPTIONAL REGULATORY PROTEIN"/>
    <property type="match status" value="1"/>
</dbReference>
<dbReference type="KEGG" id="hoh:Hoch_4593"/>
<dbReference type="GO" id="GO:0006355">
    <property type="term" value="P:regulation of DNA-templated transcription"/>
    <property type="evidence" value="ECO:0007669"/>
    <property type="project" value="InterPro"/>
</dbReference>
<dbReference type="SUPFAM" id="SSF52540">
    <property type="entry name" value="P-loop containing nucleoside triphosphate hydrolases"/>
    <property type="match status" value="1"/>
</dbReference>
<dbReference type="RefSeq" id="WP_012829682.1">
    <property type="nucleotide sequence ID" value="NC_013440.1"/>
</dbReference>
<dbReference type="InterPro" id="IPR025943">
    <property type="entry name" value="Sigma_54_int_dom_ATP-bd_2"/>
</dbReference>
<dbReference type="InterPro" id="IPR002197">
    <property type="entry name" value="HTH_Fis"/>
</dbReference>
<dbReference type="FunFam" id="1.10.8.60:FF:000014">
    <property type="entry name" value="DNA-binding transcriptional regulator NtrC"/>
    <property type="match status" value="1"/>
</dbReference>
<feature type="domain" description="FHA" evidence="8">
    <location>
        <begin position="25"/>
        <end position="74"/>
    </location>
</feature>
<dbReference type="Pfam" id="PF00158">
    <property type="entry name" value="Sigma54_activat"/>
    <property type="match status" value="1"/>
</dbReference>
<feature type="domain" description="Sigma-54 factor interaction" evidence="9">
    <location>
        <begin position="311"/>
        <end position="540"/>
    </location>
</feature>
<dbReference type="CDD" id="cd00009">
    <property type="entry name" value="AAA"/>
    <property type="match status" value="1"/>
</dbReference>
<dbReference type="PROSITE" id="PS50045">
    <property type="entry name" value="SIGMA54_INTERACT_4"/>
    <property type="match status" value="1"/>
</dbReference>
<name>D0LQ47_HALO1</name>
<dbReference type="PRINTS" id="PR01590">
    <property type="entry name" value="HTHFIS"/>
</dbReference>
<dbReference type="InterPro" id="IPR025944">
    <property type="entry name" value="Sigma_54_int_dom_CS"/>
</dbReference>